<evidence type="ECO:0000313" key="3">
    <source>
        <dbReference type="Proteomes" id="UP000034081"/>
    </source>
</evidence>
<evidence type="ECO:0000313" key="2">
    <source>
        <dbReference type="EMBL" id="KKQ85432.1"/>
    </source>
</evidence>
<keyword evidence="1" id="KW-0812">Transmembrane</keyword>
<proteinExistence type="predicted"/>
<keyword evidence="1" id="KW-0472">Membrane</keyword>
<comment type="caution">
    <text evidence="2">The sequence shown here is derived from an EMBL/GenBank/DDBJ whole genome shotgun (WGS) entry which is preliminary data.</text>
</comment>
<dbReference type="Proteomes" id="UP000034081">
    <property type="component" value="Unassembled WGS sequence"/>
</dbReference>
<feature type="transmembrane region" description="Helical" evidence="1">
    <location>
        <begin position="20"/>
        <end position="43"/>
    </location>
</feature>
<sequence>MKIWNIRLTLKEIITKIVSVLGIAGIVTLIAAVYVLGLARGYFTGKTEAESEFIAFLSKEKEVPTPTMRLVSPTPTTKVVTVIQKPNTSWGGPELWDAVNKRRVELGVNSLQQRDELCTIASIRLNELLDLDALDSHEGFSKLRDERKDLDWIFEKYSTMAEFLAVGGRTPEETVSLWENTLGHKKLLTGGEYVWGCIYAQDTFAVAITAF</sequence>
<reference evidence="2 3" key="1">
    <citation type="journal article" date="2015" name="Nature">
        <title>rRNA introns, odd ribosomes, and small enigmatic genomes across a large radiation of phyla.</title>
        <authorList>
            <person name="Brown C.T."/>
            <person name="Hug L.A."/>
            <person name="Thomas B.C."/>
            <person name="Sharon I."/>
            <person name="Castelle C.J."/>
            <person name="Singh A."/>
            <person name="Wilkins M.J."/>
            <person name="Williams K.H."/>
            <person name="Banfield J.F."/>
        </authorList>
    </citation>
    <scope>NUCLEOTIDE SEQUENCE [LARGE SCALE GENOMIC DNA]</scope>
</reference>
<dbReference type="InterPro" id="IPR035940">
    <property type="entry name" value="CAP_sf"/>
</dbReference>
<dbReference type="STRING" id="1618570.UT08_C0006G0015"/>
<gene>
    <name evidence="2" type="ORF">UT08_C0006G0015</name>
</gene>
<accession>A0A0G0L342</accession>
<evidence type="ECO:0000256" key="1">
    <source>
        <dbReference type="SAM" id="Phobius"/>
    </source>
</evidence>
<keyword evidence="1" id="KW-1133">Transmembrane helix</keyword>
<organism evidence="2 3">
    <name type="scientific">Candidatus Woesebacteria bacterium GW2011_GWB1_38_8</name>
    <dbReference type="NCBI Taxonomy" id="1618570"/>
    <lineage>
        <taxon>Bacteria</taxon>
        <taxon>Candidatus Woeseibacteriota</taxon>
    </lineage>
</organism>
<name>A0A0G0L342_9BACT</name>
<dbReference type="AlphaFoldDB" id="A0A0G0L342"/>
<dbReference type="EMBL" id="LBVL01000006">
    <property type="protein sequence ID" value="KKQ85432.1"/>
    <property type="molecule type" value="Genomic_DNA"/>
</dbReference>
<dbReference type="Gene3D" id="3.40.33.10">
    <property type="entry name" value="CAP"/>
    <property type="match status" value="1"/>
</dbReference>
<evidence type="ECO:0008006" key="4">
    <source>
        <dbReference type="Google" id="ProtNLM"/>
    </source>
</evidence>
<protein>
    <recommendedName>
        <fullName evidence="4">SCP domain-containing protein</fullName>
    </recommendedName>
</protein>